<dbReference type="InterPro" id="IPR036236">
    <property type="entry name" value="Znf_C2H2_sf"/>
</dbReference>
<keyword evidence="1" id="KW-0479">Metal-binding</keyword>
<evidence type="ECO:0000313" key="7">
    <source>
        <dbReference type="EMBL" id="KAF5807204.1"/>
    </source>
</evidence>
<gene>
    <name evidence="7" type="ORF">HanXRQr2_Chr05g0230981</name>
</gene>
<dbReference type="Gramene" id="mRNA:HanXRQr2_Chr05g0230981">
    <property type="protein sequence ID" value="mRNA:HanXRQr2_Chr05g0230981"/>
    <property type="gene ID" value="HanXRQr2_Chr05g0230981"/>
</dbReference>
<dbReference type="SUPFAM" id="SSF57667">
    <property type="entry name" value="beta-beta-alpha zinc fingers"/>
    <property type="match status" value="1"/>
</dbReference>
<dbReference type="InterPro" id="IPR012337">
    <property type="entry name" value="RNaseH-like_sf"/>
</dbReference>
<dbReference type="Pfam" id="PF02892">
    <property type="entry name" value="zf-BED"/>
    <property type="match status" value="1"/>
</dbReference>
<dbReference type="PANTHER" id="PTHR23272:SF190">
    <property type="entry name" value="ZINC FINGER, BED-TYPE-RELATED"/>
    <property type="match status" value="1"/>
</dbReference>
<dbReference type="PROSITE" id="PS50808">
    <property type="entry name" value="ZF_BED"/>
    <property type="match status" value="1"/>
</dbReference>
<evidence type="ECO:0000256" key="5">
    <source>
        <dbReference type="SAM" id="MobiDB-lite"/>
    </source>
</evidence>
<keyword evidence="2 4" id="KW-0863">Zinc-finger</keyword>
<dbReference type="SMART" id="SM00614">
    <property type="entry name" value="ZnF_BED"/>
    <property type="match status" value="1"/>
</dbReference>
<keyword evidence="8" id="KW-1185">Reference proteome</keyword>
<evidence type="ECO:0000256" key="2">
    <source>
        <dbReference type="ARBA" id="ARBA00022771"/>
    </source>
</evidence>
<dbReference type="SUPFAM" id="SSF53098">
    <property type="entry name" value="Ribonuclease H-like"/>
    <property type="match status" value="1"/>
</dbReference>
<accession>A0A9K3J1K1</accession>
<evidence type="ECO:0000256" key="3">
    <source>
        <dbReference type="ARBA" id="ARBA00022833"/>
    </source>
</evidence>
<reference evidence="7" key="2">
    <citation type="submission" date="2020-06" db="EMBL/GenBank/DDBJ databases">
        <title>Helianthus annuus Genome sequencing and assembly Release 2.</title>
        <authorList>
            <person name="Gouzy J."/>
            <person name="Langlade N."/>
            <person name="Munos S."/>
        </authorList>
    </citation>
    <scope>NUCLEOTIDE SEQUENCE</scope>
    <source>
        <tissue evidence="7">Leaves</tissue>
    </source>
</reference>
<dbReference type="InterPro" id="IPR003656">
    <property type="entry name" value="Znf_BED"/>
</dbReference>
<dbReference type="AlphaFoldDB" id="A0A9K3J1K1"/>
<feature type="compositionally biased region" description="Acidic residues" evidence="5">
    <location>
        <begin position="21"/>
        <end position="46"/>
    </location>
</feature>
<sequence>MSSNIESVVAGANTPNVDPVELSDEDIVELNEEANDIVDETIDNEGDGSKRKSSSGAWSHFTTVEVKEDRKMVKKHECMHCKKKYAPQSSRTTSHLLRHLKKCAFVKRLKDVKTRWNSTHRMLESAMYYKLAFQGYALRDSNFEWSLTDDEWNRAQKVCKVLEVFLDATNLFSGTSYPTTNLFLVEIFKVKKEITSCYISNDGVLKKMSEPMFQKFEKYWGEIGVLMAIASILDPRFKKVSISWTFGKLYPSNEVDGRVEDVINRLQSLYVKYSTAFHMARASKNNMTSTSSGAPDIRDRLEDDFYAFLKSRPVENTQKK</sequence>
<dbReference type="Pfam" id="PF14372">
    <property type="entry name" value="hAT-like_RNase-H"/>
    <property type="match status" value="1"/>
</dbReference>
<dbReference type="InterPro" id="IPR025525">
    <property type="entry name" value="hAT-like_transposase_RNase-H"/>
</dbReference>
<keyword evidence="3" id="KW-0862">Zinc</keyword>
<evidence type="ECO:0000313" key="8">
    <source>
        <dbReference type="Proteomes" id="UP000215914"/>
    </source>
</evidence>
<evidence type="ECO:0000256" key="4">
    <source>
        <dbReference type="PROSITE-ProRule" id="PRU00027"/>
    </source>
</evidence>
<evidence type="ECO:0000256" key="1">
    <source>
        <dbReference type="ARBA" id="ARBA00022723"/>
    </source>
</evidence>
<dbReference type="EMBL" id="MNCJ02000320">
    <property type="protein sequence ID" value="KAF5807204.1"/>
    <property type="molecule type" value="Genomic_DNA"/>
</dbReference>
<protein>
    <submittedName>
        <fullName evidence="7">Transcription factor/ chromatin remodeling BED-type(Zn) family</fullName>
    </submittedName>
</protein>
<proteinExistence type="predicted"/>
<dbReference type="GO" id="GO:0008270">
    <property type="term" value="F:zinc ion binding"/>
    <property type="evidence" value="ECO:0007669"/>
    <property type="project" value="UniProtKB-KW"/>
</dbReference>
<dbReference type="Proteomes" id="UP000215914">
    <property type="component" value="Unassembled WGS sequence"/>
</dbReference>
<reference evidence="7" key="1">
    <citation type="journal article" date="2017" name="Nature">
        <title>The sunflower genome provides insights into oil metabolism, flowering and Asterid evolution.</title>
        <authorList>
            <person name="Badouin H."/>
            <person name="Gouzy J."/>
            <person name="Grassa C.J."/>
            <person name="Murat F."/>
            <person name="Staton S.E."/>
            <person name="Cottret L."/>
            <person name="Lelandais-Briere C."/>
            <person name="Owens G.L."/>
            <person name="Carrere S."/>
            <person name="Mayjonade B."/>
            <person name="Legrand L."/>
            <person name="Gill N."/>
            <person name="Kane N.C."/>
            <person name="Bowers J.E."/>
            <person name="Hubner S."/>
            <person name="Bellec A."/>
            <person name="Berard A."/>
            <person name="Berges H."/>
            <person name="Blanchet N."/>
            <person name="Boniface M.C."/>
            <person name="Brunel D."/>
            <person name="Catrice O."/>
            <person name="Chaidir N."/>
            <person name="Claudel C."/>
            <person name="Donnadieu C."/>
            <person name="Faraut T."/>
            <person name="Fievet G."/>
            <person name="Helmstetter N."/>
            <person name="King M."/>
            <person name="Knapp S.J."/>
            <person name="Lai Z."/>
            <person name="Le Paslier M.C."/>
            <person name="Lippi Y."/>
            <person name="Lorenzon L."/>
            <person name="Mandel J.R."/>
            <person name="Marage G."/>
            <person name="Marchand G."/>
            <person name="Marquand E."/>
            <person name="Bret-Mestries E."/>
            <person name="Morien E."/>
            <person name="Nambeesan S."/>
            <person name="Nguyen T."/>
            <person name="Pegot-Espagnet P."/>
            <person name="Pouilly N."/>
            <person name="Raftis F."/>
            <person name="Sallet E."/>
            <person name="Schiex T."/>
            <person name="Thomas J."/>
            <person name="Vandecasteele C."/>
            <person name="Vares D."/>
            <person name="Vear F."/>
            <person name="Vautrin S."/>
            <person name="Crespi M."/>
            <person name="Mangin B."/>
            <person name="Burke J.M."/>
            <person name="Salse J."/>
            <person name="Munos S."/>
            <person name="Vincourt P."/>
            <person name="Rieseberg L.H."/>
            <person name="Langlade N.B."/>
        </authorList>
    </citation>
    <scope>NUCLEOTIDE SEQUENCE</scope>
    <source>
        <tissue evidence="7">Leaves</tissue>
    </source>
</reference>
<feature type="region of interest" description="Disordered" evidence="5">
    <location>
        <begin position="1"/>
        <end position="55"/>
    </location>
</feature>
<evidence type="ECO:0000259" key="6">
    <source>
        <dbReference type="PROSITE" id="PS50808"/>
    </source>
</evidence>
<comment type="caution">
    <text evidence="7">The sequence shown here is derived from an EMBL/GenBank/DDBJ whole genome shotgun (WGS) entry which is preliminary data.</text>
</comment>
<feature type="domain" description="BED-type" evidence="6">
    <location>
        <begin position="52"/>
        <end position="127"/>
    </location>
</feature>
<dbReference type="PANTHER" id="PTHR23272">
    <property type="entry name" value="BED FINGER-RELATED"/>
    <property type="match status" value="1"/>
</dbReference>
<name>A0A9K3J1K1_HELAN</name>
<dbReference type="GO" id="GO:0003677">
    <property type="term" value="F:DNA binding"/>
    <property type="evidence" value="ECO:0007669"/>
    <property type="project" value="InterPro"/>
</dbReference>
<organism evidence="7 8">
    <name type="scientific">Helianthus annuus</name>
    <name type="common">Common sunflower</name>
    <dbReference type="NCBI Taxonomy" id="4232"/>
    <lineage>
        <taxon>Eukaryota</taxon>
        <taxon>Viridiplantae</taxon>
        <taxon>Streptophyta</taxon>
        <taxon>Embryophyta</taxon>
        <taxon>Tracheophyta</taxon>
        <taxon>Spermatophyta</taxon>
        <taxon>Magnoliopsida</taxon>
        <taxon>eudicotyledons</taxon>
        <taxon>Gunneridae</taxon>
        <taxon>Pentapetalae</taxon>
        <taxon>asterids</taxon>
        <taxon>campanulids</taxon>
        <taxon>Asterales</taxon>
        <taxon>Asteraceae</taxon>
        <taxon>Asteroideae</taxon>
        <taxon>Heliantheae alliance</taxon>
        <taxon>Heliantheae</taxon>
        <taxon>Helianthus</taxon>
    </lineage>
</organism>